<dbReference type="Pfam" id="PF16075">
    <property type="entry name" value="DUF4815"/>
    <property type="match status" value="1"/>
</dbReference>
<organism evidence="2 3">
    <name type="scientific">Staphylococcus phage CF5</name>
    <dbReference type="NCBI Taxonomy" id="3113739"/>
    <lineage>
        <taxon>Viruses</taxon>
        <taxon>Duplodnaviria</taxon>
        <taxon>Heunggongvirae</taxon>
        <taxon>Uroviricota</taxon>
        <taxon>Caudoviricetes</taxon>
        <taxon>Herelleviridae</taxon>
        <taxon>Twortvirinae</taxon>
        <taxon>Silviavirus</taxon>
    </lineage>
</organism>
<evidence type="ECO:0000313" key="3">
    <source>
        <dbReference type="Proteomes" id="UP001432109"/>
    </source>
</evidence>
<dbReference type="InterPro" id="IPR032096">
    <property type="entry name" value="DUF4815"/>
</dbReference>
<evidence type="ECO:0000259" key="1">
    <source>
        <dbReference type="Pfam" id="PF16075"/>
    </source>
</evidence>
<gene>
    <name evidence="2" type="ORF">CF5_0115</name>
</gene>
<sequence length="1160" mass="129902">MAINFKGSPYLDRFDPSKDRTRVLFNPDRPLQQAELNEMQSISQYYLKNIGDSIFKDGDKQSGLGFTLTPDTSDTNTKGGILQVNPGYVYVNGKIRYYDSNDTVRLTGVGKEIVGIKLTERIITADEDNDLLDQTSDVPSYFSKGADRLEEKLSLTVNDPTSATIYTFMDGDLYIQSTNAEMDKINKVLAERTYDESGSYKVQGFDLFSEGNAEDNDHVSVVIDAGKAYVKGFKVDKPVSTRISVPKSYELGTAENESTIYNKSNNSISLANTPVNEIKRVTGQVLVDKERVTRGSTGDSVDYLSNNTAFEVVKIWTETSPGQTTKEYKQGTDFRLTDGQTIDWSPSGAEPQSGTSYYVSYKYNRRMEVGKDYEVTQSGEGLSKRWYINFTPSNGAKPIDQTVVLVDYTYYLARKDAVFINQYGDISILPGEPNILRLVTPPLNNDPESLQLGTVTVMPSSDEAICNAYAITRLSMEDLQKVKSRVDNLEYNQAVNALDDGAMEGQNPLTLRSVFSEGFISLDKADITHPDFGVVFSFEDAEATLSYTEAVNSPDILTNDSTAHIWGRLITAPFTEERTIYQGQASETLNVNPYNIPNKQGVLKLTPSEDNWIDTNNVTITEQKTKKVTMKRFWRHNESYYGDTEHYLYSNLQLDKGQKWSGKSWKYDTTHGRTGTLLESGGQKTLEEMIEFIRQRDVKFEVKGLNPNDNNLYILFDGVRCPITPDTGYRKGSSDGTIMTDAKGTAKGKFTIPAGIRCGNREVTLKNENSTSATTYSAHGRKKTVTDIIIKTRVTVNLVDPLAQSFQYDENRTISSLGLYFASKGDKSSNVTVQIRGMGDQGYPNKTVYAETVINADDIKVSNNASAETRVYFDDPMMAEAGKEYAIVIITENSSYTMWVGTRTKPKVDKPNEVISGNPYVQGVLFSSSNASTWTPHQNSDLKFGVYTSKFNKTATLEFEPIKNVSADRLVMMSTYLTPEMTGCTWEIKMIMDDMASSTTFDQLKWAPIGNYQDLEIQGVVRQVKLRATFESNKYISPLMSSNDLTFTTFLTQLTGSYVGRAIDMTEAPYNTIRFSYEAFLPKGAKVVPKYSDDDGKTWKTFSTTPTTVKANNEFTKYTIDEKVKSSGKNTKLQVRLDLSTENSFLRPRVRRLMVTTRDE</sequence>
<accession>A0AAX4J7E9</accession>
<dbReference type="EMBL" id="PP034390">
    <property type="protein sequence ID" value="WRW34598.1"/>
    <property type="molecule type" value="Genomic_DNA"/>
</dbReference>
<protein>
    <recommendedName>
        <fullName evidence="1">DUF4815 domain-containing protein</fullName>
    </recommendedName>
</protein>
<dbReference type="Proteomes" id="UP001432109">
    <property type="component" value="Segment"/>
</dbReference>
<evidence type="ECO:0000313" key="2">
    <source>
        <dbReference type="EMBL" id="WRW34598.1"/>
    </source>
</evidence>
<proteinExistence type="predicted"/>
<reference evidence="2" key="1">
    <citation type="submission" date="2023-12" db="EMBL/GenBank/DDBJ databases">
        <title>Isolation and Characterisation of Novel Lytic Bacteriophages for therapeutic applications in Prosthetic Joint Infections.</title>
        <authorList>
            <person name="Burton N."/>
            <person name="Melo L.D.R."/>
            <person name="Pearce B."/>
            <person name="Tadesse M.D."/>
            <person name="Vryonis E."/>
            <person name="Sagona A."/>
        </authorList>
    </citation>
    <scope>NUCLEOTIDE SEQUENCE</scope>
</reference>
<feature type="domain" description="DUF4815" evidence="1">
    <location>
        <begin position="8"/>
        <end position="619"/>
    </location>
</feature>
<name>A0AAX4J7E9_9CAUD</name>